<keyword evidence="8" id="KW-1185">Reference proteome</keyword>
<feature type="transmembrane region" description="Helical" evidence="6">
    <location>
        <begin position="90"/>
        <end position="108"/>
    </location>
</feature>
<keyword evidence="2 6" id="KW-0812">Transmembrane</keyword>
<dbReference type="InterPro" id="IPR007593">
    <property type="entry name" value="CD225/Dispanin_fam"/>
</dbReference>
<dbReference type="RefSeq" id="WP_108848322.1">
    <property type="nucleotide sequence ID" value="NZ_CP015449.1"/>
</dbReference>
<dbReference type="OrthoDB" id="4775437at2"/>
<gene>
    <name evidence="7" type="ORF">A6035_13680</name>
</gene>
<proteinExistence type="predicted"/>
<evidence type="ECO:0000313" key="7">
    <source>
        <dbReference type="EMBL" id="AWH93052.1"/>
    </source>
</evidence>
<evidence type="ECO:0008006" key="9">
    <source>
        <dbReference type="Google" id="ProtNLM"/>
    </source>
</evidence>
<dbReference type="AlphaFoldDB" id="A0A2S1R9W3"/>
<feature type="region of interest" description="Disordered" evidence="5">
    <location>
        <begin position="1"/>
        <end position="21"/>
    </location>
</feature>
<dbReference type="KEGG" id="dlu:A6035_13680"/>
<evidence type="ECO:0000256" key="2">
    <source>
        <dbReference type="ARBA" id="ARBA00022692"/>
    </source>
</evidence>
<dbReference type="GO" id="GO:0016020">
    <property type="term" value="C:membrane"/>
    <property type="evidence" value="ECO:0007669"/>
    <property type="project" value="UniProtKB-SubCell"/>
</dbReference>
<evidence type="ECO:0000256" key="1">
    <source>
        <dbReference type="ARBA" id="ARBA00004370"/>
    </source>
</evidence>
<evidence type="ECO:0000313" key="8">
    <source>
        <dbReference type="Proteomes" id="UP000244928"/>
    </source>
</evidence>
<protein>
    <recommendedName>
        <fullName evidence="9">CD225/dispanin family protein</fullName>
    </recommendedName>
</protein>
<dbReference type="Pfam" id="PF04505">
    <property type="entry name" value="CD225"/>
    <property type="match status" value="1"/>
</dbReference>
<accession>A0A2S1R9W3</accession>
<feature type="compositionally biased region" description="Polar residues" evidence="5">
    <location>
        <begin position="9"/>
        <end position="19"/>
    </location>
</feature>
<evidence type="ECO:0000256" key="5">
    <source>
        <dbReference type="SAM" id="MobiDB-lite"/>
    </source>
</evidence>
<reference evidence="7 8" key="1">
    <citation type="submission" date="2016-04" db="EMBL/GenBank/DDBJ databases">
        <title>Complete genome sequence of Dietzia lutea YIM 80766T, a strain isolated from desert soil in Egypt.</title>
        <authorList>
            <person name="Zhao J."/>
            <person name="Hu B."/>
            <person name="Geng S."/>
            <person name="Nie Y."/>
            <person name="Tang Y."/>
        </authorList>
    </citation>
    <scope>NUCLEOTIDE SEQUENCE [LARGE SCALE GENOMIC DNA]</scope>
    <source>
        <strain evidence="7 8">YIM 80766</strain>
    </source>
</reference>
<feature type="transmembrane region" description="Helical" evidence="6">
    <location>
        <begin position="139"/>
        <end position="162"/>
    </location>
</feature>
<comment type="subcellular location">
    <subcellularLocation>
        <location evidence="1">Membrane</location>
    </subcellularLocation>
</comment>
<evidence type="ECO:0000256" key="4">
    <source>
        <dbReference type="ARBA" id="ARBA00023136"/>
    </source>
</evidence>
<evidence type="ECO:0000256" key="3">
    <source>
        <dbReference type="ARBA" id="ARBA00022989"/>
    </source>
</evidence>
<organism evidence="7 8">
    <name type="scientific">Dietzia lutea</name>
    <dbReference type="NCBI Taxonomy" id="546160"/>
    <lineage>
        <taxon>Bacteria</taxon>
        <taxon>Bacillati</taxon>
        <taxon>Actinomycetota</taxon>
        <taxon>Actinomycetes</taxon>
        <taxon>Mycobacteriales</taxon>
        <taxon>Dietziaceae</taxon>
        <taxon>Dietzia</taxon>
    </lineage>
</organism>
<dbReference type="Proteomes" id="UP000244928">
    <property type="component" value="Chromosome"/>
</dbReference>
<keyword evidence="4 6" id="KW-0472">Membrane</keyword>
<evidence type="ECO:0000256" key="6">
    <source>
        <dbReference type="SAM" id="Phobius"/>
    </source>
</evidence>
<sequence length="166" mass="16939">MTYPPQGDNADNTSSSGYTDYSAQSGYGAQSGAGQGSYGTGGYGHEAYGQQGYGQGAYGQGGYGSQTPAYSGSGGFAAAPGARPGPPSNVGWAVASILFFWPLSFMAMTRALEVYPLWAAGRHAEAEAASATAKRLGMISLAIVAVLIILYLIFIFAMVGLASSGY</sequence>
<name>A0A2S1R9W3_9ACTN</name>
<keyword evidence="3 6" id="KW-1133">Transmembrane helix</keyword>
<dbReference type="EMBL" id="CP015449">
    <property type="protein sequence ID" value="AWH93052.1"/>
    <property type="molecule type" value="Genomic_DNA"/>
</dbReference>